<protein>
    <submittedName>
        <fullName evidence="1">LADA_0B03092g1_1</fullName>
    </submittedName>
</protein>
<gene>
    <name evidence="1" type="ORF">LADA_0B03092G</name>
</gene>
<dbReference type="AlphaFoldDB" id="A0A1G4ISB0"/>
<dbReference type="OrthoDB" id="441812at2759"/>
<evidence type="ECO:0000313" key="2">
    <source>
        <dbReference type="Proteomes" id="UP000190274"/>
    </source>
</evidence>
<sequence>MSHQPLDFADPASKTLLEFKNLHGIKVSPGIFIGQSNITDKTKCIGGFIDWNKLDISKSKNGMIELLRIPELSTFSIHTILKIVNQPEQYPSQVHFEETSARVMALFGACSENSVIMARLSETLVLIVYFIIFAGLERAGYKTPTVISTYLNEVLLKTDVGSPYNDLPLFHEKADRKTLVQYGLADMHALYRSLVEFWETSFETVSDSYMFVVSKIMASIISRSLEIPHESAQGSDDFYVQSTLVPVIDYMNHDNKLANAHFDVDRHTNSVILLLDLDRCVKDQRFCEVFISYSPIDEIIHFEKVYGFSPLVDKRHGALLYLCLDKEFLMNSSALDLFYKWMSIKPCLQLCWYENDVFINDTMEHFQELAIPFIANGISQGPKSTFTYDTQKHEIYSYFFAKARNDESGNYSDFCERMVESHENNGSEAIELPQLAWIYHYETEGKSRGRRFDKYQILEVSKAAIPLAIQRLRTFLWQYLEWRQTQLSKSFPDLSNSGKALAEQELQAIRQTAKQASLGKPIYLSEIDLPSSFNVPQECYIPPFLQNSGHNYVAVSERDNVPVAEKSSFSNEDYQYYEEFFLP</sequence>
<dbReference type="Gene3D" id="3.90.1410.10">
    <property type="entry name" value="set domain protein methyltransferase, domain 1"/>
    <property type="match status" value="1"/>
</dbReference>
<dbReference type="STRING" id="1266660.A0A1G4ISB0"/>
<accession>A0A1G4ISB0</accession>
<dbReference type="InterPro" id="IPR046341">
    <property type="entry name" value="SET_dom_sf"/>
</dbReference>
<name>A0A1G4ISB0_9SACH</name>
<evidence type="ECO:0000313" key="1">
    <source>
        <dbReference type="EMBL" id="SCU79776.1"/>
    </source>
</evidence>
<proteinExistence type="predicted"/>
<organism evidence="1 2">
    <name type="scientific">Lachancea dasiensis</name>
    <dbReference type="NCBI Taxonomy" id="1072105"/>
    <lineage>
        <taxon>Eukaryota</taxon>
        <taxon>Fungi</taxon>
        <taxon>Dikarya</taxon>
        <taxon>Ascomycota</taxon>
        <taxon>Saccharomycotina</taxon>
        <taxon>Saccharomycetes</taxon>
        <taxon>Saccharomycetales</taxon>
        <taxon>Saccharomycetaceae</taxon>
        <taxon>Lachancea</taxon>
    </lineage>
</organism>
<reference evidence="2" key="1">
    <citation type="submission" date="2016-03" db="EMBL/GenBank/DDBJ databases">
        <authorList>
            <person name="Devillers H."/>
        </authorList>
    </citation>
    <scope>NUCLEOTIDE SEQUENCE [LARGE SCALE GENOMIC DNA]</scope>
</reference>
<dbReference type="Proteomes" id="UP000190274">
    <property type="component" value="Chromosome B"/>
</dbReference>
<keyword evidence="2" id="KW-1185">Reference proteome</keyword>
<dbReference type="SUPFAM" id="SSF82199">
    <property type="entry name" value="SET domain"/>
    <property type="match status" value="1"/>
</dbReference>
<dbReference type="EMBL" id="LT598456">
    <property type="protein sequence ID" value="SCU79776.1"/>
    <property type="molecule type" value="Genomic_DNA"/>
</dbReference>